<dbReference type="InterPro" id="IPR001683">
    <property type="entry name" value="PX_dom"/>
</dbReference>
<dbReference type="Proteomes" id="UP000504637">
    <property type="component" value="Unplaced"/>
</dbReference>
<dbReference type="PANTHER" id="PTHR10555">
    <property type="entry name" value="SORTING NEXIN"/>
    <property type="match status" value="1"/>
</dbReference>
<keyword evidence="11" id="KW-1185">Reference proteome</keyword>
<dbReference type="OrthoDB" id="10254720at2759"/>
<feature type="non-terminal residue" evidence="12">
    <location>
        <position position="1"/>
    </location>
</feature>
<organism evidence="12">
    <name type="scientific">Dissoconium aciculare CBS 342.82</name>
    <dbReference type="NCBI Taxonomy" id="1314786"/>
    <lineage>
        <taxon>Eukaryota</taxon>
        <taxon>Fungi</taxon>
        <taxon>Dikarya</taxon>
        <taxon>Ascomycota</taxon>
        <taxon>Pezizomycotina</taxon>
        <taxon>Dothideomycetes</taxon>
        <taxon>Dothideomycetidae</taxon>
        <taxon>Mycosphaerellales</taxon>
        <taxon>Dissoconiaceae</taxon>
        <taxon>Dissoconium</taxon>
    </lineage>
</organism>
<comment type="subcellular location">
    <subcellularLocation>
        <location evidence="2">Endosome</location>
    </subcellularLocation>
    <subcellularLocation>
        <location evidence="1">Vacuole membrane</location>
        <topology evidence="1">Peripheral membrane protein</topology>
    </subcellularLocation>
</comment>
<dbReference type="SMART" id="SM00312">
    <property type="entry name" value="PX"/>
    <property type="match status" value="1"/>
</dbReference>
<protein>
    <recommendedName>
        <fullName evidence="8">Endosomal/vacuolar adapter protein YPT35</fullName>
    </recommendedName>
    <alternativeName>
        <fullName evidence="9">PX domain-containing protein YPT35</fullName>
    </alternativeName>
</protein>
<reference evidence="12" key="2">
    <citation type="submission" date="2020-04" db="EMBL/GenBank/DDBJ databases">
        <authorList>
            <consortium name="NCBI Genome Project"/>
        </authorList>
    </citation>
    <scope>NUCLEOTIDE SEQUENCE</scope>
    <source>
        <strain evidence="12">CBS 342.82</strain>
    </source>
</reference>
<dbReference type="InterPro" id="IPR036871">
    <property type="entry name" value="PX_dom_sf"/>
</dbReference>
<dbReference type="GO" id="GO:0005774">
    <property type="term" value="C:vacuolar membrane"/>
    <property type="evidence" value="ECO:0007669"/>
    <property type="project" value="UniProtKB-SubCell"/>
</dbReference>
<comment type="similarity">
    <text evidence="3">Belongs to the YPT35 family.</text>
</comment>
<dbReference type="Gene3D" id="3.30.1520.10">
    <property type="entry name" value="Phox-like domain"/>
    <property type="match status" value="1"/>
</dbReference>
<evidence type="ECO:0000256" key="9">
    <source>
        <dbReference type="ARBA" id="ARBA00033785"/>
    </source>
</evidence>
<sequence>GAGAYVVWRCAVGLLGSGAGGAEVEMAKRYSEFDALHIALVRAFPHAVAMIPALPRKSLVSRFRPHFLESRRAGLQHFLSCVLLNPEFAASPILKDFVFS</sequence>
<dbReference type="InterPro" id="IPR037917">
    <property type="entry name" value="Ypt35_PX"/>
</dbReference>
<comment type="function">
    <text evidence="7">Recruits the lipid transfer protein VPS13 to endosomal and vacuolar membranes.</text>
</comment>
<dbReference type="GO" id="GO:0032266">
    <property type="term" value="F:phosphatidylinositol-3-phosphate binding"/>
    <property type="evidence" value="ECO:0007669"/>
    <property type="project" value="InterPro"/>
</dbReference>
<evidence type="ECO:0000313" key="12">
    <source>
        <dbReference type="RefSeq" id="XP_033455124.1"/>
    </source>
</evidence>
<evidence type="ECO:0000256" key="6">
    <source>
        <dbReference type="ARBA" id="ARBA00023136"/>
    </source>
</evidence>
<keyword evidence="6" id="KW-0472">Membrane</keyword>
<gene>
    <name evidence="12" type="ORF">K489DRAFT_328202</name>
</gene>
<dbReference type="CDD" id="cd07280">
    <property type="entry name" value="PX_YPT35"/>
    <property type="match status" value="1"/>
</dbReference>
<reference evidence="12" key="1">
    <citation type="submission" date="2020-01" db="EMBL/GenBank/DDBJ databases">
        <authorList>
            <consortium name="DOE Joint Genome Institute"/>
            <person name="Haridas S."/>
            <person name="Albert R."/>
            <person name="Binder M."/>
            <person name="Bloem J."/>
            <person name="Labutti K."/>
            <person name="Salamov A."/>
            <person name="Andreopoulos B."/>
            <person name="Baker S.E."/>
            <person name="Barry K."/>
            <person name="Bills G."/>
            <person name="Bluhm B.H."/>
            <person name="Cannon C."/>
            <person name="Castanera R."/>
            <person name="Culley D.E."/>
            <person name="Daum C."/>
            <person name="Ezra D."/>
            <person name="Gonzalez J.B."/>
            <person name="Henrissat B."/>
            <person name="Kuo A."/>
            <person name="Liang C."/>
            <person name="Lipzen A."/>
            <person name="Lutzoni F."/>
            <person name="Magnuson J."/>
            <person name="Mondo S."/>
            <person name="Nolan M."/>
            <person name="Ohm R."/>
            <person name="Pangilinan J."/>
            <person name="Park H.-J."/>
            <person name="Ramirez L."/>
            <person name="Alfaro M."/>
            <person name="Sun H."/>
            <person name="Tritt A."/>
            <person name="Yoshinaga Y."/>
            <person name="Zwiers L.-H."/>
            <person name="Turgeon B.G."/>
            <person name="Goodwin S.B."/>
            <person name="Spatafora J.W."/>
            <person name="Crous P.W."/>
            <person name="Grigoriev I.V."/>
        </authorList>
    </citation>
    <scope>NUCLEOTIDE SEQUENCE</scope>
    <source>
        <strain evidence="12">CBS 342.82</strain>
    </source>
</reference>
<feature type="domain" description="PX" evidence="10">
    <location>
        <begin position="1"/>
        <end position="100"/>
    </location>
</feature>
<evidence type="ECO:0000313" key="11">
    <source>
        <dbReference type="Proteomes" id="UP000504637"/>
    </source>
</evidence>
<evidence type="ECO:0000256" key="2">
    <source>
        <dbReference type="ARBA" id="ARBA00004177"/>
    </source>
</evidence>
<name>A0A6J3LR39_9PEZI</name>
<evidence type="ECO:0000259" key="10">
    <source>
        <dbReference type="PROSITE" id="PS50195"/>
    </source>
</evidence>
<keyword evidence="5" id="KW-0967">Endosome</keyword>
<evidence type="ECO:0000256" key="3">
    <source>
        <dbReference type="ARBA" id="ARBA00007426"/>
    </source>
</evidence>
<evidence type="ECO:0000256" key="7">
    <source>
        <dbReference type="ARBA" id="ARBA00033728"/>
    </source>
</evidence>
<keyword evidence="4" id="KW-0926">Vacuole</keyword>
<dbReference type="GO" id="GO:0010008">
    <property type="term" value="C:endosome membrane"/>
    <property type="evidence" value="ECO:0007669"/>
    <property type="project" value="UniProtKB-SubCell"/>
</dbReference>
<evidence type="ECO:0000256" key="1">
    <source>
        <dbReference type="ARBA" id="ARBA00004148"/>
    </source>
</evidence>
<evidence type="ECO:0000256" key="4">
    <source>
        <dbReference type="ARBA" id="ARBA00022554"/>
    </source>
</evidence>
<accession>A0A6J3LR39</accession>
<evidence type="ECO:0000256" key="8">
    <source>
        <dbReference type="ARBA" id="ARBA00033774"/>
    </source>
</evidence>
<dbReference type="RefSeq" id="XP_033455124.1">
    <property type="nucleotide sequence ID" value="XM_033602041.1"/>
</dbReference>
<dbReference type="GeneID" id="54359841"/>
<dbReference type="PROSITE" id="PS50195">
    <property type="entry name" value="PX"/>
    <property type="match status" value="1"/>
</dbReference>
<proteinExistence type="inferred from homology"/>
<dbReference type="PANTHER" id="PTHR10555:SF170">
    <property type="entry name" value="FI18122P1"/>
    <property type="match status" value="1"/>
</dbReference>
<dbReference type="Pfam" id="PF00787">
    <property type="entry name" value="PX"/>
    <property type="match status" value="1"/>
</dbReference>
<dbReference type="SUPFAM" id="SSF64268">
    <property type="entry name" value="PX domain"/>
    <property type="match status" value="1"/>
</dbReference>
<evidence type="ECO:0000256" key="5">
    <source>
        <dbReference type="ARBA" id="ARBA00022753"/>
    </source>
</evidence>
<dbReference type="AlphaFoldDB" id="A0A6J3LR39"/>
<reference evidence="12" key="3">
    <citation type="submission" date="2025-08" db="UniProtKB">
        <authorList>
            <consortium name="RefSeq"/>
        </authorList>
    </citation>
    <scope>IDENTIFICATION</scope>
    <source>
        <strain evidence="12">CBS 342.82</strain>
    </source>
</reference>